<dbReference type="Proteomes" id="UP000829116">
    <property type="component" value="Chromosome"/>
</dbReference>
<proteinExistence type="predicted"/>
<dbReference type="RefSeq" id="WP_241542622.1">
    <property type="nucleotide sequence ID" value="NZ_CAWQWN010000001.1"/>
</dbReference>
<evidence type="ECO:0000313" key="1">
    <source>
        <dbReference type="EMBL" id="UNH31657.1"/>
    </source>
</evidence>
<gene>
    <name evidence="1" type="ORF">MNY72_05010</name>
</gene>
<reference evidence="1" key="1">
    <citation type="submission" date="2022-03" db="EMBL/GenBank/DDBJ databases">
        <title>ESBL-producing Moellerella wisconsensis and Escherichia marmotae isolated from wild game meat.</title>
        <authorList>
            <person name="Biggel M."/>
        </authorList>
    </citation>
    <scope>NUCLEOTIDE SEQUENCE</scope>
    <source>
        <strain evidence="1">W51</strain>
    </source>
</reference>
<evidence type="ECO:0000313" key="2">
    <source>
        <dbReference type="Proteomes" id="UP000829116"/>
    </source>
</evidence>
<dbReference type="AlphaFoldDB" id="A0A9Q8Q487"/>
<sequence>MEIWFKQFESHGRQILVKKAHNAEESKAGIQYCWPEKIFEVEVGPWVAYDEDDDESCEQAEKARDELFEATNQETVDNAVSAIIQMLKLDE</sequence>
<organism evidence="1 2">
    <name type="scientific">Moellerella wisconsensis</name>
    <dbReference type="NCBI Taxonomy" id="158849"/>
    <lineage>
        <taxon>Bacteria</taxon>
        <taxon>Pseudomonadati</taxon>
        <taxon>Pseudomonadota</taxon>
        <taxon>Gammaproteobacteria</taxon>
        <taxon>Enterobacterales</taxon>
        <taxon>Morganellaceae</taxon>
        <taxon>Moellerella</taxon>
    </lineage>
</organism>
<protein>
    <submittedName>
        <fullName evidence="1">Uncharacterized protein</fullName>
    </submittedName>
</protein>
<accession>A0A9Q8Q487</accession>
<name>A0A9Q8Q487_9GAMM</name>
<dbReference type="EMBL" id="CP093245">
    <property type="protein sequence ID" value="UNH31657.1"/>
    <property type="molecule type" value="Genomic_DNA"/>
</dbReference>